<evidence type="ECO:0000313" key="2">
    <source>
        <dbReference type="EMBL" id="TDE01981.1"/>
    </source>
</evidence>
<gene>
    <name evidence="2" type="ORF">E1269_22295</name>
</gene>
<name>A0A4R5CSV8_9ACTN</name>
<dbReference type="Pfam" id="PF01636">
    <property type="entry name" value="APH"/>
    <property type="match status" value="1"/>
</dbReference>
<dbReference type="EMBL" id="SMKZ01000038">
    <property type="protein sequence ID" value="TDE01981.1"/>
    <property type="molecule type" value="Genomic_DNA"/>
</dbReference>
<dbReference type="Gene3D" id="3.90.1200.10">
    <property type="match status" value="1"/>
</dbReference>
<proteinExistence type="predicted"/>
<organism evidence="2 3">
    <name type="scientific">Jiangella asiatica</name>
    <dbReference type="NCBI Taxonomy" id="2530372"/>
    <lineage>
        <taxon>Bacteria</taxon>
        <taxon>Bacillati</taxon>
        <taxon>Actinomycetota</taxon>
        <taxon>Actinomycetes</taxon>
        <taxon>Jiangellales</taxon>
        <taxon>Jiangellaceae</taxon>
        <taxon>Jiangella</taxon>
    </lineage>
</organism>
<protein>
    <submittedName>
        <fullName evidence="2">Aminoglycoside phosphotransferase family protein</fullName>
    </submittedName>
</protein>
<dbReference type="InterPro" id="IPR002575">
    <property type="entry name" value="Aminoglycoside_PTrfase"/>
</dbReference>
<comment type="caution">
    <text evidence="2">The sequence shown here is derived from an EMBL/GenBank/DDBJ whole genome shotgun (WGS) entry which is preliminary data.</text>
</comment>
<dbReference type="InterPro" id="IPR011009">
    <property type="entry name" value="Kinase-like_dom_sf"/>
</dbReference>
<feature type="domain" description="Aminoglycoside phosphotransferase" evidence="1">
    <location>
        <begin position="28"/>
        <end position="266"/>
    </location>
</feature>
<dbReference type="OrthoDB" id="3726339at2"/>
<dbReference type="InParanoid" id="A0A4R5CSV8"/>
<dbReference type="SUPFAM" id="SSF56112">
    <property type="entry name" value="Protein kinase-like (PK-like)"/>
    <property type="match status" value="1"/>
</dbReference>
<reference evidence="2 3" key="1">
    <citation type="submission" date="2019-03" db="EMBL/GenBank/DDBJ databases">
        <title>Draft genome sequences of novel Actinobacteria.</title>
        <authorList>
            <person name="Sahin N."/>
            <person name="Ay H."/>
            <person name="Saygin H."/>
        </authorList>
    </citation>
    <scope>NUCLEOTIDE SEQUENCE [LARGE SCALE GENOMIC DNA]</scope>
    <source>
        <strain evidence="2 3">5K138</strain>
    </source>
</reference>
<dbReference type="PANTHER" id="PTHR21310">
    <property type="entry name" value="AMINOGLYCOSIDE PHOSPHOTRANSFERASE-RELATED-RELATED"/>
    <property type="match status" value="1"/>
</dbReference>
<dbReference type="InterPro" id="IPR051678">
    <property type="entry name" value="AGP_Transferase"/>
</dbReference>
<dbReference type="Proteomes" id="UP000294739">
    <property type="component" value="Unassembled WGS sequence"/>
</dbReference>
<keyword evidence="3" id="KW-1185">Reference proteome</keyword>
<accession>A0A4R5CSV8</accession>
<sequence length="310" mass="33502">MPGGATLTPAAVIAAGSRVLGQELRAATRVPLGWGGENWRVQAVTGERFLVKAGEPESARKWSATRIAYDLARQAGVPVPRHLRLESRCPEAGGAALRVFSWVDGVDASSVLEDATVVPTFFGELGSALRRLHSIQVARFSSRLDGSAPSFGSWGEYVEYRLPQIAERVAATGAFTPVEFATVTDRIIGLTGLVNEVVSPSLCHRDLYLDNLLATEDGHLAALLDFDLAEAWDAAVDLVKLRWLVFPARPGAQAAFDATYHGSDPPPLWEHRIRLTSLLELTNTVANARAKGDARYEAVARTQLRAITPL</sequence>
<keyword evidence="2" id="KW-0808">Transferase</keyword>
<dbReference type="GO" id="GO:0016740">
    <property type="term" value="F:transferase activity"/>
    <property type="evidence" value="ECO:0007669"/>
    <property type="project" value="UniProtKB-KW"/>
</dbReference>
<evidence type="ECO:0000259" key="1">
    <source>
        <dbReference type="Pfam" id="PF01636"/>
    </source>
</evidence>
<dbReference type="RefSeq" id="WP_131898660.1">
    <property type="nucleotide sequence ID" value="NZ_SMKZ01000038.1"/>
</dbReference>
<dbReference type="AlphaFoldDB" id="A0A4R5CSV8"/>
<evidence type="ECO:0000313" key="3">
    <source>
        <dbReference type="Proteomes" id="UP000294739"/>
    </source>
</evidence>